<dbReference type="CDD" id="cd09277">
    <property type="entry name" value="RNase_HI_bacteria_like"/>
    <property type="match status" value="1"/>
</dbReference>
<evidence type="ECO:0000259" key="12">
    <source>
        <dbReference type="PROSITE" id="PS50879"/>
    </source>
</evidence>
<protein>
    <recommendedName>
        <fullName evidence="6">Ribonuclease H</fullName>
        <ecNumber evidence="5">3.1.26.4</ecNumber>
    </recommendedName>
</protein>
<dbReference type="EMBL" id="QXXA01000005">
    <property type="protein sequence ID" value="NBI06272.1"/>
    <property type="molecule type" value="Genomic_DNA"/>
</dbReference>
<proteinExistence type="inferred from homology"/>
<evidence type="ECO:0000256" key="4">
    <source>
        <dbReference type="ARBA" id="ARBA00005300"/>
    </source>
</evidence>
<comment type="function">
    <text evidence="3">Endonuclease that specifically degrades the RNA of RNA-DNA hybrids.</text>
</comment>
<dbReference type="Pfam" id="PF01693">
    <property type="entry name" value="Cauli_VI"/>
    <property type="match status" value="1"/>
</dbReference>
<evidence type="ECO:0000256" key="6">
    <source>
        <dbReference type="ARBA" id="ARBA00017721"/>
    </source>
</evidence>
<evidence type="ECO:0000256" key="2">
    <source>
        <dbReference type="ARBA" id="ARBA00001946"/>
    </source>
</evidence>
<dbReference type="AlphaFoldDB" id="A0A845QYQ2"/>
<keyword evidence="11" id="KW-0460">Magnesium</keyword>
<comment type="cofactor">
    <cofactor evidence="2">
        <name>Mg(2+)</name>
        <dbReference type="ChEBI" id="CHEBI:18420"/>
    </cofactor>
</comment>
<dbReference type="PANTHER" id="PTHR10642:SF26">
    <property type="entry name" value="RIBONUCLEASE H1"/>
    <property type="match status" value="1"/>
</dbReference>
<evidence type="ECO:0000256" key="8">
    <source>
        <dbReference type="ARBA" id="ARBA00022723"/>
    </source>
</evidence>
<evidence type="ECO:0000256" key="5">
    <source>
        <dbReference type="ARBA" id="ARBA00012180"/>
    </source>
</evidence>
<dbReference type="GO" id="GO:0046872">
    <property type="term" value="F:metal ion binding"/>
    <property type="evidence" value="ECO:0007669"/>
    <property type="project" value="UniProtKB-KW"/>
</dbReference>
<dbReference type="Proteomes" id="UP000467132">
    <property type="component" value="Unassembled WGS sequence"/>
</dbReference>
<evidence type="ECO:0000256" key="3">
    <source>
        <dbReference type="ARBA" id="ARBA00004065"/>
    </source>
</evidence>
<dbReference type="InterPro" id="IPR037056">
    <property type="entry name" value="RNase_H1_N_sf"/>
</dbReference>
<dbReference type="GO" id="GO:0043137">
    <property type="term" value="P:DNA replication, removal of RNA primer"/>
    <property type="evidence" value="ECO:0007669"/>
    <property type="project" value="TreeGrafter"/>
</dbReference>
<dbReference type="Gene3D" id="3.40.970.10">
    <property type="entry name" value="Ribonuclease H1, N-terminal domain"/>
    <property type="match status" value="1"/>
</dbReference>
<dbReference type="OrthoDB" id="9811552at2"/>
<evidence type="ECO:0000313" key="14">
    <source>
        <dbReference type="Proteomes" id="UP000467132"/>
    </source>
</evidence>
<dbReference type="InterPro" id="IPR012337">
    <property type="entry name" value="RNaseH-like_sf"/>
</dbReference>
<evidence type="ECO:0000256" key="1">
    <source>
        <dbReference type="ARBA" id="ARBA00000077"/>
    </source>
</evidence>
<dbReference type="PROSITE" id="PS50879">
    <property type="entry name" value="RNASE_H_1"/>
    <property type="match status" value="1"/>
</dbReference>
<dbReference type="SUPFAM" id="SSF55658">
    <property type="entry name" value="L9 N-domain-like"/>
    <property type="match status" value="1"/>
</dbReference>
<dbReference type="PANTHER" id="PTHR10642">
    <property type="entry name" value="RIBONUCLEASE H1"/>
    <property type="match status" value="1"/>
</dbReference>
<dbReference type="InterPro" id="IPR002156">
    <property type="entry name" value="RNaseH_domain"/>
</dbReference>
<evidence type="ECO:0000256" key="9">
    <source>
        <dbReference type="ARBA" id="ARBA00022759"/>
    </source>
</evidence>
<dbReference type="InterPro" id="IPR050092">
    <property type="entry name" value="RNase_H"/>
</dbReference>
<keyword evidence="14" id="KW-1185">Reference proteome</keyword>
<dbReference type="InterPro" id="IPR036397">
    <property type="entry name" value="RNaseH_sf"/>
</dbReference>
<gene>
    <name evidence="13" type="ORF">D3Z33_05280</name>
</gene>
<dbReference type="RefSeq" id="WP_160196746.1">
    <property type="nucleotide sequence ID" value="NZ_QXXA01000005.1"/>
</dbReference>
<evidence type="ECO:0000256" key="10">
    <source>
        <dbReference type="ARBA" id="ARBA00022801"/>
    </source>
</evidence>
<keyword evidence="8" id="KW-0479">Metal-binding</keyword>
<keyword evidence="9" id="KW-0255">Endonuclease</keyword>
<dbReference type="InterPro" id="IPR011320">
    <property type="entry name" value="RNase_H1_N"/>
</dbReference>
<dbReference type="Gene3D" id="3.30.420.10">
    <property type="entry name" value="Ribonuclease H-like superfamily/Ribonuclease H"/>
    <property type="match status" value="1"/>
</dbReference>
<name>A0A845QYQ2_9CLOT</name>
<dbReference type="FunFam" id="3.40.970.10:FF:000002">
    <property type="entry name" value="Ribonuclease H"/>
    <property type="match status" value="1"/>
</dbReference>
<dbReference type="InterPro" id="IPR009027">
    <property type="entry name" value="Ribosomal_bL9/RNase_H1_N"/>
</dbReference>
<feature type="domain" description="RNase H type-1" evidence="12">
    <location>
        <begin position="69"/>
        <end position="206"/>
    </location>
</feature>
<reference evidence="13 14" key="1">
    <citation type="submission" date="2018-08" db="EMBL/GenBank/DDBJ databases">
        <title>Murine metabolic-syndrome-specific gut microbial biobank.</title>
        <authorList>
            <person name="Liu C."/>
        </authorList>
    </citation>
    <scope>NUCLEOTIDE SEQUENCE [LARGE SCALE GENOMIC DNA]</scope>
    <source>
        <strain evidence="13 14">583</strain>
    </source>
</reference>
<dbReference type="EC" id="3.1.26.4" evidence="5"/>
<dbReference type="SUPFAM" id="SSF53098">
    <property type="entry name" value="Ribonuclease H-like"/>
    <property type="match status" value="1"/>
</dbReference>
<evidence type="ECO:0000313" key="13">
    <source>
        <dbReference type="EMBL" id="NBI06272.1"/>
    </source>
</evidence>
<evidence type="ECO:0000256" key="7">
    <source>
        <dbReference type="ARBA" id="ARBA00022722"/>
    </source>
</evidence>
<comment type="caution">
    <text evidence="13">The sequence shown here is derived from an EMBL/GenBank/DDBJ whole genome shotgun (WGS) entry which is preliminary data.</text>
</comment>
<keyword evidence="7" id="KW-0540">Nuclease</keyword>
<comment type="similarity">
    <text evidence="4">Belongs to the RNase H family.</text>
</comment>
<dbReference type="GO" id="GO:0003676">
    <property type="term" value="F:nucleic acid binding"/>
    <property type="evidence" value="ECO:0007669"/>
    <property type="project" value="InterPro"/>
</dbReference>
<dbReference type="Pfam" id="PF00075">
    <property type="entry name" value="RNase_H"/>
    <property type="match status" value="1"/>
</dbReference>
<sequence length="215" mass="24882">MTKKYYAVRQGKKIGIFTSWDDCKKNVNGYSGAEYKSFKRKIDAEKYMNDRKEYTVQKEKNIDEIIVKDKDRAIAYVDGSYKKKTKEFSYGAVIFWNNKEYHFSDKFDDEELSKMRNVSGELKGAEKAIAFGIDNKIKEIDIYHDYEGISKWATGDWKANKDGTKSYKKYCIDASKKIKINFVKVKGHSGDKYNDLADKLAKEALETKATGNLIQ</sequence>
<evidence type="ECO:0000256" key="11">
    <source>
        <dbReference type="ARBA" id="ARBA00022842"/>
    </source>
</evidence>
<dbReference type="GO" id="GO:0004523">
    <property type="term" value="F:RNA-DNA hybrid ribonuclease activity"/>
    <property type="evidence" value="ECO:0007669"/>
    <property type="project" value="UniProtKB-EC"/>
</dbReference>
<organism evidence="13 14">
    <name type="scientific">Senegalia massiliensis</name>
    <dbReference type="NCBI Taxonomy" id="1720316"/>
    <lineage>
        <taxon>Bacteria</taxon>
        <taxon>Bacillati</taxon>
        <taxon>Bacillota</taxon>
        <taxon>Clostridia</taxon>
        <taxon>Eubacteriales</taxon>
        <taxon>Clostridiaceae</taxon>
        <taxon>Senegalia</taxon>
    </lineage>
</organism>
<accession>A0A845QYQ2</accession>
<comment type="catalytic activity">
    <reaction evidence="1">
        <text>Endonucleolytic cleavage to 5'-phosphomonoester.</text>
        <dbReference type="EC" id="3.1.26.4"/>
    </reaction>
</comment>
<keyword evidence="10" id="KW-0378">Hydrolase</keyword>